<reference evidence="9 10" key="1">
    <citation type="submission" date="2024-01" db="EMBL/GenBank/DDBJ databases">
        <title>Genomic insights into the taxonomy and metabolism of the cyanobacterium Pannus brasiliensis CCIBt3594.</title>
        <authorList>
            <person name="Machado M."/>
            <person name="Botero N.B."/>
            <person name="Andreote A.P.D."/>
            <person name="Feitosa A.M.T."/>
            <person name="Popin R."/>
            <person name="Sivonen K."/>
            <person name="Fiore M.F."/>
        </authorList>
    </citation>
    <scope>NUCLEOTIDE SEQUENCE [LARGE SCALE GENOMIC DNA]</scope>
    <source>
        <strain evidence="9 10">CCIBt3594</strain>
    </source>
</reference>
<evidence type="ECO:0000256" key="5">
    <source>
        <dbReference type="ARBA" id="ARBA00022989"/>
    </source>
</evidence>
<gene>
    <name evidence="9" type="ORF">V0288_14375</name>
</gene>
<keyword evidence="10" id="KW-1185">Reference proteome</keyword>
<dbReference type="InterPro" id="IPR006037">
    <property type="entry name" value="RCK_C"/>
</dbReference>
<keyword evidence="2" id="KW-0813">Transport</keyword>
<dbReference type="GO" id="GO:0006813">
    <property type="term" value="P:potassium ion transport"/>
    <property type="evidence" value="ECO:0007669"/>
    <property type="project" value="InterPro"/>
</dbReference>
<dbReference type="GO" id="GO:0008324">
    <property type="term" value="F:monoatomic cation transmembrane transporter activity"/>
    <property type="evidence" value="ECO:0007669"/>
    <property type="project" value="InterPro"/>
</dbReference>
<dbReference type="Pfam" id="PF02080">
    <property type="entry name" value="TrkA_C"/>
    <property type="match status" value="1"/>
</dbReference>
<feature type="transmembrane region" description="Helical" evidence="7">
    <location>
        <begin position="437"/>
        <end position="455"/>
    </location>
</feature>
<dbReference type="SUPFAM" id="SSF116726">
    <property type="entry name" value="TrkA C-terminal domain-like"/>
    <property type="match status" value="2"/>
</dbReference>
<feature type="transmembrane region" description="Helical" evidence="7">
    <location>
        <begin position="133"/>
        <end position="157"/>
    </location>
</feature>
<dbReference type="GO" id="GO:0005886">
    <property type="term" value="C:plasma membrane"/>
    <property type="evidence" value="ECO:0007669"/>
    <property type="project" value="TreeGrafter"/>
</dbReference>
<comment type="subcellular location">
    <subcellularLocation>
        <location evidence="1">Membrane</location>
        <topology evidence="1">Multi-pass membrane protein</topology>
    </subcellularLocation>
</comment>
<feature type="domain" description="RCK C-terminal" evidence="8">
    <location>
        <begin position="310"/>
        <end position="395"/>
    </location>
</feature>
<comment type="caution">
    <text evidence="9">The sequence shown here is derived from an EMBL/GenBank/DDBJ whole genome shotgun (WGS) entry which is preliminary data.</text>
</comment>
<keyword evidence="4" id="KW-0677">Repeat</keyword>
<keyword evidence="5 7" id="KW-1133">Transmembrane helix</keyword>
<proteinExistence type="predicted"/>
<keyword evidence="6 7" id="KW-0472">Membrane</keyword>
<evidence type="ECO:0000256" key="7">
    <source>
        <dbReference type="SAM" id="Phobius"/>
    </source>
</evidence>
<name>A0AAW9QVB2_9CHRO</name>
<dbReference type="Pfam" id="PF03600">
    <property type="entry name" value="CitMHS"/>
    <property type="match status" value="1"/>
</dbReference>
<evidence type="ECO:0000256" key="3">
    <source>
        <dbReference type="ARBA" id="ARBA00022692"/>
    </source>
</evidence>
<evidence type="ECO:0000313" key="10">
    <source>
        <dbReference type="Proteomes" id="UP001328733"/>
    </source>
</evidence>
<feature type="transmembrane region" description="Helical" evidence="7">
    <location>
        <begin position="91"/>
        <end position="121"/>
    </location>
</feature>
<evidence type="ECO:0000256" key="1">
    <source>
        <dbReference type="ARBA" id="ARBA00004141"/>
    </source>
</evidence>
<dbReference type="InterPro" id="IPR036721">
    <property type="entry name" value="RCK_C_sf"/>
</dbReference>
<keyword evidence="3 7" id="KW-0812">Transmembrane</keyword>
<dbReference type="RefSeq" id="WP_332865793.1">
    <property type="nucleotide sequence ID" value="NZ_JBAFSM010000026.1"/>
</dbReference>
<dbReference type="InterPro" id="IPR004680">
    <property type="entry name" value="Cit_transptr-like_dom"/>
</dbReference>
<dbReference type="PROSITE" id="PS01271">
    <property type="entry name" value="NA_SULFATE"/>
    <property type="match status" value="1"/>
</dbReference>
<feature type="transmembrane region" description="Helical" evidence="7">
    <location>
        <begin position="415"/>
        <end position="431"/>
    </location>
</feature>
<dbReference type="PANTHER" id="PTHR43652:SF1">
    <property type="entry name" value="RESPONSE REGULATOR"/>
    <property type="match status" value="1"/>
</dbReference>
<accession>A0AAW9QVB2</accession>
<feature type="transmembrane region" description="Helical" evidence="7">
    <location>
        <begin position="546"/>
        <end position="565"/>
    </location>
</feature>
<dbReference type="PROSITE" id="PS51202">
    <property type="entry name" value="RCK_C"/>
    <property type="match status" value="1"/>
</dbReference>
<evidence type="ECO:0000256" key="2">
    <source>
        <dbReference type="ARBA" id="ARBA00022448"/>
    </source>
</evidence>
<organism evidence="9 10">
    <name type="scientific">Pannus brasiliensis CCIBt3594</name>
    <dbReference type="NCBI Taxonomy" id="1427578"/>
    <lineage>
        <taxon>Bacteria</taxon>
        <taxon>Bacillati</taxon>
        <taxon>Cyanobacteriota</taxon>
        <taxon>Cyanophyceae</taxon>
        <taxon>Oscillatoriophycideae</taxon>
        <taxon>Chroococcales</taxon>
        <taxon>Microcystaceae</taxon>
        <taxon>Pannus</taxon>
    </lineage>
</organism>
<sequence length="607" mass="64714">MLIVFGILAVAVGLFAWGRPRADIVALLVVLALMVSGILTPGEALAGFGSPVVILIAAVFIVSEGLVNTGVAQRLGEAVVKVGGKNETRLVVLIMLLAGSVGAVLSSSALAAMLIPVVLTIANKTGLNRKRMLMPLCIAVTISGMMTLIASSSNIIIENILRERGATPLGFFSWAPIGIVVLAISILFTLSIGRDLLSRQRSEEDAGDGSLKVTDTIASYDLENRWHRLSVPAGSSLVGHSVAEMQPLLRDRFGLVLVGFEKHRPIKTEFSPALPETIFEADDIIFTLVGGERLPELRDDYGCREVGSLDERQRQEALQDMGVAEVMLSPESKAIGKPLSELEIRSRYRLSVLALRHRGRPLIDNLRGQVLDFGDTLLVGGRWEDIDRLRDERDNFVILNLPAEYRERLPARGRAPIAVAILLVMVAIMVFQSLPNAAAALIAALAMVAGGCVRLDNLYRAISWKTLVLIAGMLPLATALSKTGATTLMANGLVKALGSLDAIWMLGAVFLITALVGLFISNSVTAVLIAPIAIEAADALHVSPQAFAMTVAIACSASYVTPVSAPANMLVMEPGGYTFGDYVKVGLPLLLLTAIATVVLVRILFPL</sequence>
<feature type="transmembrane region" description="Helical" evidence="7">
    <location>
        <begin position="502"/>
        <end position="534"/>
    </location>
</feature>
<feature type="transmembrane region" description="Helical" evidence="7">
    <location>
        <begin position="169"/>
        <end position="192"/>
    </location>
</feature>
<evidence type="ECO:0000256" key="6">
    <source>
        <dbReference type="ARBA" id="ARBA00023136"/>
    </source>
</evidence>
<dbReference type="InterPro" id="IPR051679">
    <property type="entry name" value="DASS-Related_Transporters"/>
</dbReference>
<dbReference type="EMBL" id="JBAFSM010000026">
    <property type="protein sequence ID" value="MEG3438312.1"/>
    <property type="molecule type" value="Genomic_DNA"/>
</dbReference>
<dbReference type="Proteomes" id="UP001328733">
    <property type="component" value="Unassembled WGS sequence"/>
</dbReference>
<dbReference type="InterPro" id="IPR031312">
    <property type="entry name" value="Na/sul_symport_CS"/>
</dbReference>
<feature type="transmembrane region" description="Helical" evidence="7">
    <location>
        <begin position="26"/>
        <end position="45"/>
    </location>
</feature>
<dbReference type="PANTHER" id="PTHR43652">
    <property type="entry name" value="BASIC AMINO ACID ANTIPORTER YFCC-RELATED"/>
    <property type="match status" value="1"/>
</dbReference>
<evidence type="ECO:0000313" key="9">
    <source>
        <dbReference type="EMBL" id="MEG3438312.1"/>
    </source>
</evidence>
<dbReference type="AlphaFoldDB" id="A0AAW9QVB2"/>
<evidence type="ECO:0000256" key="4">
    <source>
        <dbReference type="ARBA" id="ARBA00022737"/>
    </source>
</evidence>
<feature type="transmembrane region" description="Helical" evidence="7">
    <location>
        <begin position="585"/>
        <end position="605"/>
    </location>
</feature>
<feature type="transmembrane region" description="Helical" evidence="7">
    <location>
        <begin position="467"/>
        <end position="490"/>
    </location>
</feature>
<dbReference type="Gene3D" id="3.30.70.1450">
    <property type="entry name" value="Regulator of K+ conductance, C-terminal domain"/>
    <property type="match status" value="2"/>
</dbReference>
<protein>
    <submittedName>
        <fullName evidence="9">SLC13 family permease</fullName>
    </submittedName>
</protein>
<evidence type="ECO:0000259" key="8">
    <source>
        <dbReference type="PROSITE" id="PS51202"/>
    </source>
</evidence>
<feature type="transmembrane region" description="Helical" evidence="7">
    <location>
        <begin position="52"/>
        <end position="71"/>
    </location>
</feature>